<dbReference type="PANTHER" id="PTHR43280:SF29">
    <property type="entry name" value="ARAC-FAMILY TRANSCRIPTIONAL REGULATOR"/>
    <property type="match status" value="1"/>
</dbReference>
<evidence type="ECO:0000256" key="4">
    <source>
        <dbReference type="SAM" id="Phobius"/>
    </source>
</evidence>
<keyword evidence="4" id="KW-0472">Membrane</keyword>
<evidence type="ECO:0000256" key="3">
    <source>
        <dbReference type="ARBA" id="ARBA00023163"/>
    </source>
</evidence>
<feature type="transmembrane region" description="Helical" evidence="4">
    <location>
        <begin position="181"/>
        <end position="201"/>
    </location>
</feature>
<keyword evidence="3" id="KW-0804">Transcription</keyword>
<feature type="transmembrane region" description="Helical" evidence="4">
    <location>
        <begin position="135"/>
        <end position="153"/>
    </location>
</feature>
<feature type="domain" description="HTH araC/xylS-type" evidence="5">
    <location>
        <begin position="281"/>
        <end position="384"/>
    </location>
</feature>
<feature type="transmembrane region" description="Helical" evidence="4">
    <location>
        <begin position="97"/>
        <end position="114"/>
    </location>
</feature>
<dbReference type="InterPro" id="IPR018060">
    <property type="entry name" value="HTH_AraC"/>
</dbReference>
<keyword evidence="4" id="KW-1133">Transmembrane helix</keyword>
<keyword evidence="1" id="KW-0805">Transcription regulation</keyword>
<evidence type="ECO:0000256" key="2">
    <source>
        <dbReference type="ARBA" id="ARBA00023125"/>
    </source>
</evidence>
<dbReference type="Gene3D" id="1.10.10.60">
    <property type="entry name" value="Homeodomain-like"/>
    <property type="match status" value="1"/>
</dbReference>
<dbReference type="GeneID" id="82890492"/>
<dbReference type="RefSeq" id="WP_232423179.1">
    <property type="nucleotide sequence ID" value="NZ_CAPH01000006.1"/>
</dbReference>
<evidence type="ECO:0000259" key="5">
    <source>
        <dbReference type="PROSITE" id="PS01124"/>
    </source>
</evidence>
<gene>
    <name evidence="6" type="ORF">NQ491_02120</name>
</gene>
<keyword evidence="7" id="KW-1185">Reference proteome</keyword>
<dbReference type="SMART" id="SM00342">
    <property type="entry name" value="HTH_ARAC"/>
    <property type="match status" value="1"/>
</dbReference>
<name>A0ABY5V059_9BACT</name>
<feature type="transmembrane region" description="Helical" evidence="4">
    <location>
        <begin position="27"/>
        <end position="46"/>
    </location>
</feature>
<keyword evidence="2" id="KW-0238">DNA-binding</keyword>
<protein>
    <submittedName>
        <fullName evidence="6">AraC family transcriptional regulator</fullName>
    </submittedName>
</protein>
<dbReference type="InterPro" id="IPR009057">
    <property type="entry name" value="Homeodomain-like_sf"/>
</dbReference>
<proteinExistence type="predicted"/>
<dbReference type="PROSITE" id="PS01124">
    <property type="entry name" value="HTH_ARAC_FAMILY_2"/>
    <property type="match status" value="1"/>
</dbReference>
<dbReference type="PANTHER" id="PTHR43280">
    <property type="entry name" value="ARAC-FAMILY TRANSCRIPTIONAL REGULATOR"/>
    <property type="match status" value="1"/>
</dbReference>
<dbReference type="Pfam" id="PF12833">
    <property type="entry name" value="HTH_18"/>
    <property type="match status" value="1"/>
</dbReference>
<evidence type="ECO:0000313" key="7">
    <source>
        <dbReference type="Proteomes" id="UP001059295"/>
    </source>
</evidence>
<feature type="transmembrane region" description="Helical" evidence="4">
    <location>
        <begin position="58"/>
        <end position="77"/>
    </location>
</feature>
<accession>A0ABY5V059</accession>
<keyword evidence="4" id="KW-0812">Transmembrane</keyword>
<dbReference type="SUPFAM" id="SSF46689">
    <property type="entry name" value="Homeodomain-like"/>
    <property type="match status" value="1"/>
</dbReference>
<sequence>MAAVICLGGALLLLLRGRDSRSRRMLAAVMSIWGLIYATRVAGTLMGNSDLNFTNTDAADTLVLVAGNFFLIVLLLYPLEVVRPGWLSLKRAGMLLLPYAALSLLYYAGLHLLGQEPRMLRDTGQFMEHIGEFNVWYRLLMIASIVLYLAFLFRLTWRYKEVYRQWCRDNYSDDKDMDISWLRRYGIGVMLIGVAYFWLLFDGSTYCLIVHNLTVQCFFCYTLYKGLFHDNPYTEDFFRHTLDETDARREAELREERLSADHADSPGDESIFLRKLPAYRDQVTRWMAEKKPYLNGNFKLMDVSEVLPLNRTYLSRVFNDGFGDSFSSVVRGYRMREAEEMLVSHRDIPVGQVGELCGFSSPSVFHRAFVQSHGGLTPNRYRRQSTQE</sequence>
<evidence type="ECO:0000256" key="1">
    <source>
        <dbReference type="ARBA" id="ARBA00023015"/>
    </source>
</evidence>
<evidence type="ECO:0000313" key="6">
    <source>
        <dbReference type="EMBL" id="UWN57596.1"/>
    </source>
</evidence>
<dbReference type="Proteomes" id="UP001059295">
    <property type="component" value="Chromosome"/>
</dbReference>
<organism evidence="6 7">
    <name type="scientific">Alistipes ihumii AP11</name>
    <dbReference type="NCBI Taxonomy" id="1211813"/>
    <lineage>
        <taxon>Bacteria</taxon>
        <taxon>Pseudomonadati</taxon>
        <taxon>Bacteroidota</taxon>
        <taxon>Bacteroidia</taxon>
        <taxon>Bacteroidales</taxon>
        <taxon>Rikenellaceae</taxon>
        <taxon>Alistipes</taxon>
    </lineage>
</organism>
<reference evidence="6" key="1">
    <citation type="journal article" date="2022" name="Cell">
        <title>Design, construction, and in vivo augmentation of a complex gut microbiome.</title>
        <authorList>
            <person name="Cheng A.G."/>
            <person name="Ho P.Y."/>
            <person name="Aranda-Diaz A."/>
            <person name="Jain S."/>
            <person name="Yu F.B."/>
            <person name="Meng X."/>
            <person name="Wang M."/>
            <person name="Iakiviak M."/>
            <person name="Nagashima K."/>
            <person name="Zhao A."/>
            <person name="Murugkar P."/>
            <person name="Patil A."/>
            <person name="Atabakhsh K."/>
            <person name="Weakley A."/>
            <person name="Yan J."/>
            <person name="Brumbaugh A.R."/>
            <person name="Higginbottom S."/>
            <person name="Dimas A."/>
            <person name="Shiver A.L."/>
            <person name="Deutschbauer A."/>
            <person name="Neff N."/>
            <person name="Sonnenburg J.L."/>
            <person name="Huang K.C."/>
            <person name="Fischbach M.A."/>
        </authorList>
    </citation>
    <scope>NUCLEOTIDE SEQUENCE</scope>
    <source>
        <strain evidence="6">AP11</strain>
    </source>
</reference>
<dbReference type="EMBL" id="CP102294">
    <property type="protein sequence ID" value="UWN57596.1"/>
    <property type="molecule type" value="Genomic_DNA"/>
</dbReference>